<evidence type="ECO:0000256" key="1">
    <source>
        <dbReference type="ARBA" id="ARBA00007637"/>
    </source>
</evidence>
<dbReference type="PANTHER" id="PTHR43000">
    <property type="entry name" value="DTDP-D-GLUCOSE 4,6-DEHYDRATASE-RELATED"/>
    <property type="match status" value="1"/>
</dbReference>
<comment type="similarity">
    <text evidence="1">Belongs to the NAD(P)-dependent epimerase/dehydratase family.</text>
</comment>
<comment type="caution">
    <text evidence="3">The sequence shown here is derived from an EMBL/GenBank/DDBJ whole genome shotgun (WGS) entry which is preliminary data.</text>
</comment>
<evidence type="ECO:0000313" key="3">
    <source>
        <dbReference type="EMBL" id="GAA2006911.1"/>
    </source>
</evidence>
<dbReference type="EMBL" id="BAAAQM010000094">
    <property type="protein sequence ID" value="GAA2006911.1"/>
    <property type="molecule type" value="Genomic_DNA"/>
</dbReference>
<dbReference type="Pfam" id="PF01370">
    <property type="entry name" value="Epimerase"/>
    <property type="match status" value="1"/>
</dbReference>
<name>A0ABN2TEU7_9ACTN</name>
<dbReference type="Proteomes" id="UP001499854">
    <property type="component" value="Unassembled WGS sequence"/>
</dbReference>
<organism evidence="3 4">
    <name type="scientific">Catenulispora subtropica</name>
    <dbReference type="NCBI Taxonomy" id="450798"/>
    <lineage>
        <taxon>Bacteria</taxon>
        <taxon>Bacillati</taxon>
        <taxon>Actinomycetota</taxon>
        <taxon>Actinomycetes</taxon>
        <taxon>Catenulisporales</taxon>
        <taxon>Catenulisporaceae</taxon>
        <taxon>Catenulispora</taxon>
    </lineage>
</organism>
<sequence length="308" mass="32893">MRTVVTGGCGFIGSHVVDKLVDAGHEVVVVDSAVTRLNPAAEYRQADILKLDELTAALDGGEAVFHLAAAADVDQVTADPVRALRLNVEGTGSALEAARRVGMNRFVLASTVWVYGAAHAGDATPAAADLTEDTPFDLRRSGHLYVATKLAAEMAVHSYRELYGQHATILRYGIPYGPRMRDALVVAKFVQAALNGTPITIAGEGKQTRNYVYVEDLAAAHVLALSPAAEDETFALEGTTPISVRQIADTVDGLLGPVTVEHVPARAADYAGTRISNAKAKRLLGWAPETGFTEGVRRYVEWYRAQGR</sequence>
<dbReference type="Gene3D" id="3.40.50.720">
    <property type="entry name" value="NAD(P)-binding Rossmann-like Domain"/>
    <property type="match status" value="1"/>
</dbReference>
<evidence type="ECO:0000259" key="2">
    <source>
        <dbReference type="Pfam" id="PF01370"/>
    </source>
</evidence>
<reference evidence="3 4" key="1">
    <citation type="journal article" date="2019" name="Int. J. Syst. Evol. Microbiol.">
        <title>The Global Catalogue of Microorganisms (GCM) 10K type strain sequencing project: providing services to taxonomists for standard genome sequencing and annotation.</title>
        <authorList>
            <consortium name="The Broad Institute Genomics Platform"/>
            <consortium name="The Broad Institute Genome Sequencing Center for Infectious Disease"/>
            <person name="Wu L."/>
            <person name="Ma J."/>
        </authorList>
    </citation>
    <scope>NUCLEOTIDE SEQUENCE [LARGE SCALE GENOMIC DNA]</scope>
    <source>
        <strain evidence="3 4">JCM 16013</strain>
    </source>
</reference>
<keyword evidence="4" id="KW-1185">Reference proteome</keyword>
<dbReference type="RefSeq" id="WP_344663068.1">
    <property type="nucleotide sequence ID" value="NZ_BAAAQM010000094.1"/>
</dbReference>
<evidence type="ECO:0000313" key="4">
    <source>
        <dbReference type="Proteomes" id="UP001499854"/>
    </source>
</evidence>
<dbReference type="SUPFAM" id="SSF51735">
    <property type="entry name" value="NAD(P)-binding Rossmann-fold domains"/>
    <property type="match status" value="1"/>
</dbReference>
<accession>A0ABN2TEU7</accession>
<gene>
    <name evidence="3" type="ORF">GCM10009838_86570</name>
</gene>
<proteinExistence type="inferred from homology"/>
<dbReference type="InterPro" id="IPR036291">
    <property type="entry name" value="NAD(P)-bd_dom_sf"/>
</dbReference>
<feature type="domain" description="NAD-dependent epimerase/dehydratase" evidence="2">
    <location>
        <begin position="4"/>
        <end position="228"/>
    </location>
</feature>
<dbReference type="InterPro" id="IPR001509">
    <property type="entry name" value="Epimerase_deHydtase"/>
</dbReference>
<protein>
    <submittedName>
        <fullName evidence="3">SDR family oxidoreductase</fullName>
    </submittedName>
</protein>